<evidence type="ECO:0000313" key="2">
    <source>
        <dbReference type="EMBL" id="RLE07248.1"/>
    </source>
</evidence>
<dbReference type="Gene3D" id="3.20.20.150">
    <property type="entry name" value="Divalent-metal-dependent TIM barrel enzymes"/>
    <property type="match status" value="1"/>
</dbReference>
<accession>A0A497E4F4</accession>
<dbReference type="PANTHER" id="PTHR12110">
    <property type="entry name" value="HYDROXYPYRUVATE ISOMERASE"/>
    <property type="match status" value="1"/>
</dbReference>
<organism evidence="2 3">
    <name type="scientific">Aerophobetes bacterium</name>
    <dbReference type="NCBI Taxonomy" id="2030807"/>
    <lineage>
        <taxon>Bacteria</taxon>
        <taxon>Candidatus Aerophobota</taxon>
    </lineage>
</organism>
<dbReference type="InterPro" id="IPR013022">
    <property type="entry name" value="Xyl_isomerase-like_TIM-brl"/>
</dbReference>
<gene>
    <name evidence="2" type="ORF">DRJ00_08490</name>
</gene>
<dbReference type="InterPro" id="IPR050312">
    <property type="entry name" value="IolE/XylAMocC-like"/>
</dbReference>
<feature type="domain" description="Xylose isomerase-like TIM barrel" evidence="1">
    <location>
        <begin position="102"/>
        <end position="320"/>
    </location>
</feature>
<evidence type="ECO:0000259" key="1">
    <source>
        <dbReference type="Pfam" id="PF01261"/>
    </source>
</evidence>
<comment type="caution">
    <text evidence="2">The sequence shown here is derived from an EMBL/GenBank/DDBJ whole genome shotgun (WGS) entry which is preliminary data.</text>
</comment>
<protein>
    <recommendedName>
        <fullName evidence="1">Xylose isomerase-like TIM barrel domain-containing protein</fullName>
    </recommendedName>
</protein>
<dbReference type="Pfam" id="PF01261">
    <property type="entry name" value="AP_endonuc_2"/>
    <property type="match status" value="1"/>
</dbReference>
<evidence type="ECO:0000313" key="3">
    <source>
        <dbReference type="Proteomes" id="UP000279422"/>
    </source>
</evidence>
<dbReference type="EMBL" id="QMPZ01000183">
    <property type="protein sequence ID" value="RLE07248.1"/>
    <property type="molecule type" value="Genomic_DNA"/>
</dbReference>
<sequence length="331" mass="37920">MAYLPLKTKRACFLRARKGKKDPGQFGKKETLEEFKAWKERYKNHVPCTVLYLEKNLDEVLRLWTSGTKYGYLFEQLSSLKEGQIRGFLRDINKKISLLENLKTCLKIFLLRCIHYMHLFSSINIAALDERYRECSLSLVKKSIEFCSELEGKIVIVHLHANGVFFNPRDEVKVIGKIRECLNEIAIFAKKMGVQVAVENGSKVDGWSFGSNIPKILRLIEDTGNDNLGLCLDTGHILSEKKTLIFSTTVLQCGKYLIALHIRDTDGKKDQHWVCGRGIIDWRQLFRDLKAINYQGMLTLEVTGNEKCAGHNVDNVLKEAIESVETIYLTK</sequence>
<proteinExistence type="predicted"/>
<name>A0A497E4F4_UNCAE</name>
<dbReference type="Proteomes" id="UP000279422">
    <property type="component" value="Unassembled WGS sequence"/>
</dbReference>
<reference evidence="2 3" key="1">
    <citation type="submission" date="2018-06" db="EMBL/GenBank/DDBJ databases">
        <title>Extensive metabolic versatility and redundancy in microbially diverse, dynamic hydrothermal sediments.</title>
        <authorList>
            <person name="Dombrowski N."/>
            <person name="Teske A."/>
            <person name="Baker B.J."/>
        </authorList>
    </citation>
    <scope>NUCLEOTIDE SEQUENCE [LARGE SCALE GENOMIC DNA]</scope>
    <source>
        <strain evidence="2">B47_G16</strain>
    </source>
</reference>
<dbReference type="InterPro" id="IPR036237">
    <property type="entry name" value="Xyl_isomerase-like_sf"/>
</dbReference>
<dbReference type="PANTHER" id="PTHR12110:SF53">
    <property type="entry name" value="BLR5974 PROTEIN"/>
    <property type="match status" value="1"/>
</dbReference>
<dbReference type="SUPFAM" id="SSF51658">
    <property type="entry name" value="Xylose isomerase-like"/>
    <property type="match status" value="1"/>
</dbReference>
<dbReference type="AlphaFoldDB" id="A0A497E4F4"/>